<keyword evidence="3 10" id="KW-0285">Flavoprotein</keyword>
<evidence type="ECO:0000256" key="12">
    <source>
        <dbReference type="RuleBase" id="RU363002"/>
    </source>
</evidence>
<evidence type="ECO:0000256" key="9">
    <source>
        <dbReference type="ARBA" id="ARBA00048540"/>
    </source>
</evidence>
<dbReference type="GO" id="GO:0005886">
    <property type="term" value="C:plasma membrane"/>
    <property type="evidence" value="ECO:0007669"/>
    <property type="project" value="UniProtKB-SubCell"/>
</dbReference>
<keyword evidence="5 10" id="KW-0479">Metal-binding</keyword>
<keyword evidence="12" id="KW-0472">Membrane</keyword>
<comment type="function">
    <text evidence="12">Flavin transferase that catalyzes the transfer of the FMN moiety of FAD and its covalent binding to the hydroxyl group of a threonine residue in a target flavoprotein.</text>
</comment>
<keyword evidence="7 10" id="KW-0460">Magnesium</keyword>
<evidence type="ECO:0000256" key="2">
    <source>
        <dbReference type="ARBA" id="ARBA00016337"/>
    </source>
</evidence>
<keyword evidence="12" id="KW-0997">Cell inner membrane</keyword>
<dbReference type="OrthoDB" id="9778595at2"/>
<keyword evidence="4 10" id="KW-0808">Transferase</keyword>
<evidence type="ECO:0000256" key="4">
    <source>
        <dbReference type="ARBA" id="ARBA00022679"/>
    </source>
</evidence>
<dbReference type="RefSeq" id="WP_096428331.1">
    <property type="nucleotide sequence ID" value="NZ_AP018042.1"/>
</dbReference>
<evidence type="ECO:0000256" key="8">
    <source>
        <dbReference type="ARBA" id="ARBA00031306"/>
    </source>
</evidence>
<dbReference type="EC" id="2.7.1.180" evidence="1 10"/>
<dbReference type="SUPFAM" id="SSF143631">
    <property type="entry name" value="ApbE-like"/>
    <property type="match status" value="1"/>
</dbReference>
<evidence type="ECO:0000313" key="14">
    <source>
        <dbReference type="Proteomes" id="UP000218267"/>
    </source>
</evidence>
<comment type="cofactor">
    <cofactor evidence="11">
        <name>Mg(2+)</name>
        <dbReference type="ChEBI" id="CHEBI:18420"/>
    </cofactor>
    <cofactor evidence="11">
        <name>Mn(2+)</name>
        <dbReference type="ChEBI" id="CHEBI:29035"/>
    </cofactor>
    <text evidence="11">Magnesium. Can also use manganese.</text>
</comment>
<proteinExistence type="inferred from homology"/>
<comment type="catalytic activity">
    <reaction evidence="9 10 12">
        <text>L-threonyl-[protein] + FAD = FMN-L-threonyl-[protein] + AMP + H(+)</text>
        <dbReference type="Rhea" id="RHEA:36847"/>
        <dbReference type="Rhea" id="RHEA-COMP:11060"/>
        <dbReference type="Rhea" id="RHEA-COMP:11061"/>
        <dbReference type="ChEBI" id="CHEBI:15378"/>
        <dbReference type="ChEBI" id="CHEBI:30013"/>
        <dbReference type="ChEBI" id="CHEBI:57692"/>
        <dbReference type="ChEBI" id="CHEBI:74257"/>
        <dbReference type="ChEBI" id="CHEBI:456215"/>
        <dbReference type="EC" id="2.7.1.180"/>
    </reaction>
</comment>
<keyword evidence="12" id="KW-0449">Lipoprotein</keyword>
<keyword evidence="12" id="KW-1003">Cell membrane</keyword>
<evidence type="ECO:0000256" key="3">
    <source>
        <dbReference type="ARBA" id="ARBA00022630"/>
    </source>
</evidence>
<dbReference type="Proteomes" id="UP000218267">
    <property type="component" value="Chromosome"/>
</dbReference>
<reference evidence="14" key="2">
    <citation type="journal article" date="2020" name="Antonie Van Leeuwenhoek">
        <title>Labilibaculum antarcticum sp. nov., a novel facultative anaerobic, psychrotorelant bacterium isolated from marine sediment of Antarctica.</title>
        <authorList>
            <person name="Watanabe M."/>
            <person name="Kojima H."/>
            <person name="Fukui M."/>
        </authorList>
    </citation>
    <scope>NUCLEOTIDE SEQUENCE [LARGE SCALE GENOMIC DNA]</scope>
    <source>
        <strain evidence="14">SPP2</strain>
    </source>
</reference>
<dbReference type="InterPro" id="IPR024932">
    <property type="entry name" value="ApbE"/>
</dbReference>
<protein>
    <recommendedName>
        <fullName evidence="2 10">FAD:protein FMN transferase</fullName>
        <ecNumber evidence="1 10">2.7.1.180</ecNumber>
    </recommendedName>
    <alternativeName>
        <fullName evidence="8 10">Flavin transferase</fullName>
    </alternativeName>
</protein>
<keyword evidence="6 10" id="KW-0274">FAD</keyword>
<evidence type="ECO:0000256" key="6">
    <source>
        <dbReference type="ARBA" id="ARBA00022827"/>
    </source>
</evidence>
<comment type="subcellular location">
    <subcellularLocation>
        <location evidence="12">Cell inner membrane</location>
        <topology evidence="12">Lipid-anchor</topology>
        <orientation evidence="12">Periplasmic side</orientation>
    </subcellularLocation>
</comment>
<gene>
    <name evidence="13" type="ORF">ALGA_1042</name>
</gene>
<evidence type="ECO:0000256" key="5">
    <source>
        <dbReference type="ARBA" id="ARBA00022723"/>
    </source>
</evidence>
<dbReference type="Pfam" id="PF02424">
    <property type="entry name" value="ApbE"/>
    <property type="match status" value="1"/>
</dbReference>
<comment type="similarity">
    <text evidence="10 12">Belongs to the ApbE family.</text>
</comment>
<organism evidence="13 14">
    <name type="scientific">Labilibaculum antarcticum</name>
    <dbReference type="NCBI Taxonomy" id="1717717"/>
    <lineage>
        <taxon>Bacteria</taxon>
        <taxon>Pseudomonadati</taxon>
        <taxon>Bacteroidota</taxon>
        <taxon>Bacteroidia</taxon>
        <taxon>Marinilabiliales</taxon>
        <taxon>Marinifilaceae</taxon>
        <taxon>Labilibaculum</taxon>
    </lineage>
</organism>
<feature type="binding site" evidence="11">
    <location>
        <position position="288"/>
    </location>
    <ligand>
        <name>Mg(2+)</name>
        <dbReference type="ChEBI" id="CHEBI:18420"/>
    </ligand>
</feature>
<sequence length="335" mass="37684">MKKSLNLIVLFCVLIFTSCQENGKKYYFDEGPIFGTFYHIVYEYKGDDNLQEDIMAKLTEFDLSLSTYKPQSVISRVNNNDTSVVLDHYFLTTFKRGEEISRITEGAFDMTVAPLVNAWGFGFKNKLDPELIPVDSLLQVVGYTKVRLEDGKVVKDDPRIMFDASAIAKGYGVDVVADLLELNGVVNYMVEIGGEIRAKGKNDKGRIWRVGIDKPIDDPSTMSREIQDVIQMENGALATSGNYRQFYIKDGKKYAHTIDPRLGYPVQHSLLSASVFAPDCMSADAYATSFMVLGLEKSIELVGKDSLLKAYFIYSDSLGNYKTYISERLKESIIE</sequence>
<feature type="binding site" evidence="11">
    <location>
        <position position="166"/>
    </location>
    <ligand>
        <name>Mg(2+)</name>
        <dbReference type="ChEBI" id="CHEBI:18420"/>
    </ligand>
</feature>
<dbReference type="KEGG" id="mbas:ALGA_1042"/>
<dbReference type="GO" id="GO:0016740">
    <property type="term" value="F:transferase activity"/>
    <property type="evidence" value="ECO:0007669"/>
    <property type="project" value="UniProtKB-UniRule"/>
</dbReference>
<keyword evidence="14" id="KW-1185">Reference proteome</keyword>
<dbReference type="Gene3D" id="3.10.520.10">
    <property type="entry name" value="ApbE-like domains"/>
    <property type="match status" value="1"/>
</dbReference>
<evidence type="ECO:0000256" key="11">
    <source>
        <dbReference type="PIRSR" id="PIRSR006268-2"/>
    </source>
</evidence>
<dbReference type="PANTHER" id="PTHR30040">
    <property type="entry name" value="THIAMINE BIOSYNTHESIS LIPOPROTEIN APBE"/>
    <property type="match status" value="1"/>
</dbReference>
<dbReference type="InterPro" id="IPR003374">
    <property type="entry name" value="ApbE-like_sf"/>
</dbReference>
<evidence type="ECO:0000256" key="7">
    <source>
        <dbReference type="ARBA" id="ARBA00022842"/>
    </source>
</evidence>
<name>A0A1Y1CGC0_9BACT</name>
<dbReference type="AlphaFoldDB" id="A0A1Y1CGC0"/>
<evidence type="ECO:0000256" key="10">
    <source>
        <dbReference type="PIRNR" id="PIRNR006268"/>
    </source>
</evidence>
<dbReference type="GO" id="GO:0046872">
    <property type="term" value="F:metal ion binding"/>
    <property type="evidence" value="ECO:0007669"/>
    <property type="project" value="UniProtKB-UniRule"/>
</dbReference>
<dbReference type="EMBL" id="AP018042">
    <property type="protein sequence ID" value="BAX79428.1"/>
    <property type="molecule type" value="Genomic_DNA"/>
</dbReference>
<accession>A0A1Y1CGC0</accession>
<evidence type="ECO:0000313" key="13">
    <source>
        <dbReference type="EMBL" id="BAX79428.1"/>
    </source>
</evidence>
<feature type="binding site" evidence="11">
    <location>
        <position position="284"/>
    </location>
    <ligand>
        <name>Mg(2+)</name>
        <dbReference type="ChEBI" id="CHEBI:18420"/>
    </ligand>
</feature>
<evidence type="ECO:0000256" key="1">
    <source>
        <dbReference type="ARBA" id="ARBA00011955"/>
    </source>
</evidence>
<dbReference type="PANTHER" id="PTHR30040:SF2">
    <property type="entry name" value="FAD:PROTEIN FMN TRANSFERASE"/>
    <property type="match status" value="1"/>
</dbReference>
<dbReference type="PROSITE" id="PS51257">
    <property type="entry name" value="PROKAR_LIPOPROTEIN"/>
    <property type="match status" value="1"/>
</dbReference>
<reference evidence="13 14" key="1">
    <citation type="journal article" date="2018" name="Mar. Genomics">
        <title>Complete genome sequence of Marinifilaceae bacterium strain SPP2, isolated from the Antarctic marine sediment.</title>
        <authorList>
            <person name="Watanabe M."/>
            <person name="Kojima H."/>
            <person name="Fukui M."/>
        </authorList>
    </citation>
    <scope>NUCLEOTIDE SEQUENCE [LARGE SCALE GENOMIC DNA]</scope>
    <source>
        <strain evidence="13 14">SPP2</strain>
    </source>
</reference>
<dbReference type="PIRSF" id="PIRSF006268">
    <property type="entry name" value="ApbE"/>
    <property type="match status" value="1"/>
</dbReference>